<name>A0A3P8CDK9_9TREM</name>
<dbReference type="EMBL" id="UZAI01017725">
    <property type="protein sequence ID" value="VDP28790.1"/>
    <property type="molecule type" value="Genomic_DNA"/>
</dbReference>
<sequence>MSDSHADFFNCWWANIDWEVRGCCFDVGWFSGADRFKSSLKCSTHLFRCYSMLVITSPSLLFTRHSGLQ</sequence>
<dbReference type="AlphaFoldDB" id="A0A3P8CDK9"/>
<protein>
    <submittedName>
        <fullName evidence="1">Uncharacterized protein</fullName>
    </submittedName>
</protein>
<reference evidence="1 2" key="1">
    <citation type="submission" date="2018-11" db="EMBL/GenBank/DDBJ databases">
        <authorList>
            <consortium name="Pathogen Informatics"/>
        </authorList>
    </citation>
    <scope>NUCLEOTIDE SEQUENCE [LARGE SCALE GENOMIC DNA]</scope>
    <source>
        <strain evidence="1 2">Zambia</strain>
    </source>
</reference>
<evidence type="ECO:0000313" key="1">
    <source>
        <dbReference type="EMBL" id="VDP28790.1"/>
    </source>
</evidence>
<organism evidence="1 2">
    <name type="scientific">Schistosoma margrebowiei</name>
    <dbReference type="NCBI Taxonomy" id="48269"/>
    <lineage>
        <taxon>Eukaryota</taxon>
        <taxon>Metazoa</taxon>
        <taxon>Spiralia</taxon>
        <taxon>Lophotrochozoa</taxon>
        <taxon>Platyhelminthes</taxon>
        <taxon>Trematoda</taxon>
        <taxon>Digenea</taxon>
        <taxon>Strigeidida</taxon>
        <taxon>Schistosomatoidea</taxon>
        <taxon>Schistosomatidae</taxon>
        <taxon>Schistosoma</taxon>
    </lineage>
</organism>
<accession>A0A3P8CDK9</accession>
<evidence type="ECO:0000313" key="2">
    <source>
        <dbReference type="Proteomes" id="UP000277204"/>
    </source>
</evidence>
<dbReference type="Proteomes" id="UP000277204">
    <property type="component" value="Unassembled WGS sequence"/>
</dbReference>
<proteinExistence type="predicted"/>
<keyword evidence="2" id="KW-1185">Reference proteome</keyword>
<gene>
    <name evidence="1" type="ORF">SMRZ_LOCUS18692</name>
</gene>